<dbReference type="EMBL" id="LUUJ01000063">
    <property type="protein sequence ID" value="OAI17943.1"/>
    <property type="molecule type" value="Genomic_DNA"/>
</dbReference>
<dbReference type="GO" id="GO:0008360">
    <property type="term" value="P:regulation of cell shape"/>
    <property type="evidence" value="ECO:0007669"/>
    <property type="project" value="UniProtKB-KW"/>
</dbReference>
<evidence type="ECO:0000256" key="1">
    <source>
        <dbReference type="ARBA" id="ARBA00001602"/>
    </source>
</evidence>
<accession>A0A177NKK1</accession>
<dbReference type="GO" id="GO:0071555">
    <property type="term" value="P:cell wall organization"/>
    <property type="evidence" value="ECO:0007669"/>
    <property type="project" value="UniProtKB-KW"/>
</dbReference>
<dbReference type="InterPro" id="IPR001920">
    <property type="entry name" value="Asp/Glu_race"/>
</dbReference>
<keyword evidence="6 7" id="KW-0961">Cell wall biogenesis/degradation</keyword>
<feature type="binding site" evidence="7">
    <location>
        <begin position="188"/>
        <end position="189"/>
    </location>
    <ligand>
        <name>substrate</name>
    </ligand>
</feature>
<comment type="function">
    <text evidence="7">Provides the (R)-glutamate required for cell wall biosynthesis.</text>
</comment>
<evidence type="ECO:0000256" key="2">
    <source>
        <dbReference type="ARBA" id="ARBA00013090"/>
    </source>
</evidence>
<feature type="binding site" evidence="7">
    <location>
        <begin position="14"/>
        <end position="15"/>
    </location>
    <ligand>
        <name>substrate</name>
    </ligand>
</feature>
<dbReference type="EC" id="5.1.1.3" evidence="2 7"/>
<evidence type="ECO:0000256" key="6">
    <source>
        <dbReference type="ARBA" id="ARBA00023316"/>
    </source>
</evidence>
<comment type="catalytic activity">
    <reaction evidence="1 7">
        <text>L-glutamate = D-glutamate</text>
        <dbReference type="Rhea" id="RHEA:12813"/>
        <dbReference type="ChEBI" id="CHEBI:29985"/>
        <dbReference type="ChEBI" id="CHEBI:29986"/>
        <dbReference type="EC" id="5.1.1.3"/>
    </reaction>
</comment>
<dbReference type="InterPro" id="IPR004391">
    <property type="entry name" value="Glu_race"/>
</dbReference>
<dbReference type="RefSeq" id="WP_064040140.1">
    <property type="nucleotide sequence ID" value="NZ_LUUJ01000063.1"/>
</dbReference>
<dbReference type="PROSITE" id="PS00923">
    <property type="entry name" value="ASP_GLU_RACEMASE_1"/>
    <property type="match status" value="1"/>
</dbReference>
<feature type="active site" description="Proton donor/acceptor" evidence="7">
    <location>
        <position position="187"/>
    </location>
</feature>
<evidence type="ECO:0000256" key="3">
    <source>
        <dbReference type="ARBA" id="ARBA00022960"/>
    </source>
</evidence>
<dbReference type="HAMAP" id="MF_00258">
    <property type="entry name" value="Glu_racemase"/>
    <property type="match status" value="1"/>
</dbReference>
<dbReference type="FunFam" id="3.40.50.1860:FF:000001">
    <property type="entry name" value="Glutamate racemase"/>
    <property type="match status" value="1"/>
</dbReference>
<dbReference type="PANTHER" id="PTHR21198:SF2">
    <property type="entry name" value="GLUTAMATE RACEMASE"/>
    <property type="match status" value="1"/>
</dbReference>
<dbReference type="GO" id="GO:0009252">
    <property type="term" value="P:peptidoglycan biosynthetic process"/>
    <property type="evidence" value="ECO:0007669"/>
    <property type="project" value="UniProtKB-UniRule"/>
</dbReference>
<comment type="pathway">
    <text evidence="7">Cell wall biogenesis; peptidoglycan biosynthesis.</text>
</comment>
<evidence type="ECO:0000256" key="5">
    <source>
        <dbReference type="ARBA" id="ARBA00023235"/>
    </source>
</evidence>
<keyword evidence="4 7" id="KW-0573">Peptidoglycan synthesis</keyword>
<feature type="active site" description="Proton donor/acceptor" evidence="7">
    <location>
        <position position="77"/>
    </location>
</feature>
<keyword evidence="3 7" id="KW-0133">Cell shape</keyword>
<dbReference type="Pfam" id="PF01177">
    <property type="entry name" value="Asp_Glu_race"/>
    <property type="match status" value="1"/>
</dbReference>
<dbReference type="GO" id="GO:0008881">
    <property type="term" value="F:glutamate racemase activity"/>
    <property type="evidence" value="ECO:0007669"/>
    <property type="project" value="UniProtKB-UniRule"/>
</dbReference>
<name>A0A177NKK1_9GAMM</name>
<dbReference type="PANTHER" id="PTHR21198">
    <property type="entry name" value="GLUTAMATE RACEMASE"/>
    <property type="match status" value="1"/>
</dbReference>
<dbReference type="Proteomes" id="UP000077857">
    <property type="component" value="Unassembled WGS sequence"/>
</dbReference>
<protein>
    <recommendedName>
        <fullName evidence="2 7">Glutamate racemase</fullName>
        <ecNumber evidence="2 7">5.1.1.3</ecNumber>
    </recommendedName>
</protein>
<comment type="similarity">
    <text evidence="7">Belongs to the aspartate/glutamate racemases family.</text>
</comment>
<dbReference type="UniPathway" id="UPA00219"/>
<proteinExistence type="inferred from homology"/>
<feature type="binding site" evidence="7">
    <location>
        <begin position="46"/>
        <end position="47"/>
    </location>
    <ligand>
        <name>substrate</name>
    </ligand>
</feature>
<dbReference type="PROSITE" id="PS00924">
    <property type="entry name" value="ASP_GLU_RACEMASE_2"/>
    <property type="match status" value="1"/>
</dbReference>
<sequence length="278" mass="28918">MSMSAADAPIGVFDSGVGGLSVLRAIRAELPAEDLLYVADSGYAPYGERDAGFIEDRAAAIAGFLLDEGVKAIVVACNTATVVAIEKLRAWCPLPVVAIEPAIKPAARMTRSGVVGVLATRQTLASANVARLCAAYGQDIEILLQPCPGLVEQVENAELDSPATRALLETYLAPLLAAGADTIVLGCTHYPFLLPLVKDIVGPERAIIDPATAVAKELARRLGDQRAAALRPAPARTRFLSSAAGGRANAVVSALWGCPVEVEPVQANRNHRLVPAAG</sequence>
<comment type="caution">
    <text evidence="8">The sequence shown here is derived from an EMBL/GenBank/DDBJ whole genome shotgun (WGS) entry which is preliminary data.</text>
</comment>
<dbReference type="NCBIfam" id="TIGR00067">
    <property type="entry name" value="glut_race"/>
    <property type="match status" value="1"/>
</dbReference>
<dbReference type="InterPro" id="IPR018187">
    <property type="entry name" value="Asp/Glu_racemase_AS_1"/>
</dbReference>
<organism evidence="8 9">
    <name type="scientific">Methylomonas koyamae</name>
    <dbReference type="NCBI Taxonomy" id="702114"/>
    <lineage>
        <taxon>Bacteria</taxon>
        <taxon>Pseudomonadati</taxon>
        <taxon>Pseudomonadota</taxon>
        <taxon>Gammaproteobacteria</taxon>
        <taxon>Methylococcales</taxon>
        <taxon>Methylococcaceae</taxon>
        <taxon>Methylomonas</taxon>
    </lineage>
</organism>
<evidence type="ECO:0000256" key="7">
    <source>
        <dbReference type="HAMAP-Rule" id="MF_00258"/>
    </source>
</evidence>
<dbReference type="InterPro" id="IPR015942">
    <property type="entry name" value="Asp/Glu/hydantoin_racemase"/>
</dbReference>
<feature type="binding site" evidence="7">
    <location>
        <begin position="78"/>
        <end position="79"/>
    </location>
    <ligand>
        <name>substrate</name>
    </ligand>
</feature>
<evidence type="ECO:0000256" key="4">
    <source>
        <dbReference type="ARBA" id="ARBA00022984"/>
    </source>
</evidence>
<keyword evidence="5 7" id="KW-0413">Isomerase</keyword>
<reference evidence="8 9" key="1">
    <citation type="submission" date="2016-03" db="EMBL/GenBank/DDBJ databases">
        <authorList>
            <person name="Ploux O."/>
        </authorList>
    </citation>
    <scope>NUCLEOTIDE SEQUENCE [LARGE SCALE GENOMIC DNA]</scope>
    <source>
        <strain evidence="8 9">R-45378</strain>
    </source>
</reference>
<gene>
    <name evidence="7" type="primary">murI</name>
    <name evidence="8" type="ORF">A1507_00515</name>
</gene>
<evidence type="ECO:0000313" key="9">
    <source>
        <dbReference type="Proteomes" id="UP000077857"/>
    </source>
</evidence>
<dbReference type="Gene3D" id="3.40.50.1860">
    <property type="match status" value="2"/>
</dbReference>
<dbReference type="SUPFAM" id="SSF53681">
    <property type="entry name" value="Aspartate/glutamate racemase"/>
    <property type="match status" value="2"/>
</dbReference>
<evidence type="ECO:0000313" key="8">
    <source>
        <dbReference type="EMBL" id="OAI17943.1"/>
    </source>
</evidence>
<dbReference type="AlphaFoldDB" id="A0A177NKK1"/>
<dbReference type="InterPro" id="IPR033134">
    <property type="entry name" value="Asp/Glu_racemase_AS_2"/>
</dbReference>